<keyword evidence="1" id="KW-0732">Signal</keyword>
<feature type="signal peptide" evidence="1">
    <location>
        <begin position="1"/>
        <end position="28"/>
    </location>
</feature>
<accession>A0ABU9T8C8</accession>
<gene>
    <name evidence="2" type="ORF">WNY59_12335</name>
</gene>
<proteinExistence type="predicted"/>
<organism evidence="2 3">
    <name type="scientific">Ahrensia kielensis</name>
    <dbReference type="NCBI Taxonomy" id="76980"/>
    <lineage>
        <taxon>Bacteria</taxon>
        <taxon>Pseudomonadati</taxon>
        <taxon>Pseudomonadota</taxon>
        <taxon>Alphaproteobacteria</taxon>
        <taxon>Hyphomicrobiales</taxon>
        <taxon>Ahrensiaceae</taxon>
        <taxon>Ahrensia</taxon>
    </lineage>
</organism>
<feature type="chain" id="PRO_5047457310" description="Secreted protein" evidence="1">
    <location>
        <begin position="29"/>
        <end position="88"/>
    </location>
</feature>
<evidence type="ECO:0000313" key="3">
    <source>
        <dbReference type="Proteomes" id="UP001477870"/>
    </source>
</evidence>
<name>A0ABU9T8C8_9HYPH</name>
<dbReference type="RefSeq" id="WP_026317098.1">
    <property type="nucleotide sequence ID" value="NZ_JBBMQO010000006.1"/>
</dbReference>
<comment type="caution">
    <text evidence="2">The sequence shown here is derived from an EMBL/GenBank/DDBJ whole genome shotgun (WGS) entry which is preliminary data.</text>
</comment>
<dbReference type="Proteomes" id="UP001477870">
    <property type="component" value="Unassembled WGS sequence"/>
</dbReference>
<evidence type="ECO:0008006" key="4">
    <source>
        <dbReference type="Google" id="ProtNLM"/>
    </source>
</evidence>
<dbReference type="EMBL" id="JBBMQO010000006">
    <property type="protein sequence ID" value="MEM5502374.1"/>
    <property type="molecule type" value="Genomic_DNA"/>
</dbReference>
<evidence type="ECO:0000256" key="1">
    <source>
        <dbReference type="SAM" id="SignalP"/>
    </source>
</evidence>
<protein>
    <recommendedName>
        <fullName evidence="4">Secreted protein</fullName>
    </recommendedName>
</protein>
<sequence length="88" mass="9407">MMRKLFKYTMSAALSLSAMSYSAQSAQAIELAADNCFAAGQQYAARQASTLVAAEATTQGGRNVCKVVILTQASNGERPKREVAYIPQ</sequence>
<reference evidence="2 3" key="1">
    <citation type="submission" date="2024-03" db="EMBL/GenBank/DDBJ databases">
        <title>Community enrichment and isolation of bacterial strains for fucoidan degradation.</title>
        <authorList>
            <person name="Sichert A."/>
        </authorList>
    </citation>
    <scope>NUCLEOTIDE SEQUENCE [LARGE SCALE GENOMIC DNA]</scope>
    <source>
        <strain evidence="2 3">AS62</strain>
    </source>
</reference>
<keyword evidence="3" id="KW-1185">Reference proteome</keyword>
<evidence type="ECO:0000313" key="2">
    <source>
        <dbReference type="EMBL" id="MEM5502374.1"/>
    </source>
</evidence>